<protein>
    <recommendedName>
        <fullName evidence="3">ADP-ribosylation/crystallin J1</fullName>
    </recommendedName>
</protein>
<evidence type="ECO:0000313" key="2">
    <source>
        <dbReference type="Proteomes" id="UP000297739"/>
    </source>
</evidence>
<dbReference type="EMBL" id="SRLD01000029">
    <property type="protein sequence ID" value="TGE14860.1"/>
    <property type="molecule type" value="Genomic_DNA"/>
</dbReference>
<reference evidence="1 2" key="1">
    <citation type="submission" date="2019-04" db="EMBL/GenBank/DDBJ databases">
        <authorList>
            <person name="Feng G."/>
            <person name="Zhang J."/>
            <person name="Zhu H."/>
        </authorList>
    </citation>
    <scope>NUCLEOTIDE SEQUENCE [LARGE SCALE GENOMIC DNA]</scope>
    <source>
        <strain evidence="1 2">JCM 17223</strain>
    </source>
</reference>
<accession>A0A4Z0PIB5</accession>
<comment type="caution">
    <text evidence="1">The sequence shown here is derived from an EMBL/GenBank/DDBJ whole genome shotgun (WGS) entry which is preliminary data.</text>
</comment>
<name>A0A4Z0PIB5_9BACT</name>
<proteinExistence type="predicted"/>
<dbReference type="OrthoDB" id="883590at2"/>
<evidence type="ECO:0008006" key="3">
    <source>
        <dbReference type="Google" id="ProtNLM"/>
    </source>
</evidence>
<sequence>MLLYCPIDQQELDLIAAANWLAFPPRLPEQPFFYPVLHAAYATQIARDGNVPYYGIGYVVRFAVEADYAATFPVQNVGGPDQEQLWVPAAELADFNQHLLGQIEVVAVFSAP</sequence>
<dbReference type="Proteomes" id="UP000297739">
    <property type="component" value="Unassembled WGS sequence"/>
</dbReference>
<dbReference type="AlphaFoldDB" id="A0A4Z0PIB5"/>
<keyword evidence="2" id="KW-1185">Reference proteome</keyword>
<gene>
    <name evidence="1" type="ORF">E5J99_14465</name>
</gene>
<evidence type="ECO:0000313" key="1">
    <source>
        <dbReference type="EMBL" id="TGE14860.1"/>
    </source>
</evidence>
<organism evidence="1 2">
    <name type="scientific">Hymenobacter elongatus</name>
    <dbReference type="NCBI Taxonomy" id="877208"/>
    <lineage>
        <taxon>Bacteria</taxon>
        <taxon>Pseudomonadati</taxon>
        <taxon>Bacteroidota</taxon>
        <taxon>Cytophagia</taxon>
        <taxon>Cytophagales</taxon>
        <taxon>Hymenobacteraceae</taxon>
        <taxon>Hymenobacter</taxon>
    </lineage>
</organism>